<accession>A0A0A9HG16</accession>
<proteinExistence type="predicted"/>
<name>A0A0A9HG16_ARUDO</name>
<evidence type="ECO:0000313" key="2">
    <source>
        <dbReference type="EMBL" id="JAE33811.1"/>
    </source>
</evidence>
<dbReference type="AlphaFoldDB" id="A0A0A9HG16"/>
<organism evidence="2">
    <name type="scientific">Arundo donax</name>
    <name type="common">Giant reed</name>
    <name type="synonym">Donax arundinaceus</name>
    <dbReference type="NCBI Taxonomy" id="35708"/>
    <lineage>
        <taxon>Eukaryota</taxon>
        <taxon>Viridiplantae</taxon>
        <taxon>Streptophyta</taxon>
        <taxon>Embryophyta</taxon>
        <taxon>Tracheophyta</taxon>
        <taxon>Spermatophyta</taxon>
        <taxon>Magnoliopsida</taxon>
        <taxon>Liliopsida</taxon>
        <taxon>Poales</taxon>
        <taxon>Poaceae</taxon>
        <taxon>PACMAD clade</taxon>
        <taxon>Arundinoideae</taxon>
        <taxon>Arundineae</taxon>
        <taxon>Arundo</taxon>
    </lineage>
</organism>
<feature type="compositionally biased region" description="Gly residues" evidence="1">
    <location>
        <begin position="77"/>
        <end position="86"/>
    </location>
</feature>
<feature type="compositionally biased region" description="Low complexity" evidence="1">
    <location>
        <begin position="1"/>
        <end position="26"/>
    </location>
</feature>
<dbReference type="EMBL" id="GBRH01164085">
    <property type="protein sequence ID" value="JAE33811.1"/>
    <property type="molecule type" value="Transcribed_RNA"/>
</dbReference>
<evidence type="ECO:0000256" key="1">
    <source>
        <dbReference type="SAM" id="MobiDB-lite"/>
    </source>
</evidence>
<sequence length="86" mass="8909">MSRRASALRPGSASSSAASAAACADSEGGGEPGELEEPPKQRRSGTMTWKWPESGPTCRRHCQVAMGPKPWIRSSGGRRGSPGGAQ</sequence>
<dbReference type="PROSITE" id="PS51257">
    <property type="entry name" value="PROKAR_LIPOPROTEIN"/>
    <property type="match status" value="1"/>
</dbReference>
<reference evidence="2" key="1">
    <citation type="submission" date="2014-09" db="EMBL/GenBank/DDBJ databases">
        <authorList>
            <person name="Magalhaes I.L.F."/>
            <person name="Oliveira U."/>
            <person name="Santos F.R."/>
            <person name="Vidigal T.H.D.A."/>
            <person name="Brescovit A.D."/>
            <person name="Santos A.J."/>
        </authorList>
    </citation>
    <scope>NUCLEOTIDE SEQUENCE</scope>
    <source>
        <tissue evidence="2">Shoot tissue taken approximately 20 cm above the soil surface</tissue>
    </source>
</reference>
<reference evidence="2" key="2">
    <citation type="journal article" date="2015" name="Data Brief">
        <title>Shoot transcriptome of the giant reed, Arundo donax.</title>
        <authorList>
            <person name="Barrero R.A."/>
            <person name="Guerrero F.D."/>
            <person name="Moolhuijzen P."/>
            <person name="Goolsby J.A."/>
            <person name="Tidwell J."/>
            <person name="Bellgard S.E."/>
            <person name="Bellgard M.I."/>
        </authorList>
    </citation>
    <scope>NUCLEOTIDE SEQUENCE</scope>
    <source>
        <tissue evidence="2">Shoot tissue taken approximately 20 cm above the soil surface</tissue>
    </source>
</reference>
<protein>
    <submittedName>
        <fullName evidence="2">Uncharacterized protein</fullName>
    </submittedName>
</protein>
<feature type="region of interest" description="Disordered" evidence="1">
    <location>
        <begin position="1"/>
        <end position="86"/>
    </location>
</feature>